<gene>
    <name evidence="3" type="ORF">PHJA_002808300</name>
</gene>
<dbReference type="GO" id="GO:0140662">
    <property type="term" value="F:ATP-dependent protein folding chaperone"/>
    <property type="evidence" value="ECO:0007669"/>
    <property type="project" value="InterPro"/>
</dbReference>
<evidence type="ECO:0000313" key="3">
    <source>
        <dbReference type="EMBL" id="GFQ06643.1"/>
    </source>
</evidence>
<organism evidence="3 4">
    <name type="scientific">Phtheirospermum japonicum</name>
    <dbReference type="NCBI Taxonomy" id="374723"/>
    <lineage>
        <taxon>Eukaryota</taxon>
        <taxon>Viridiplantae</taxon>
        <taxon>Streptophyta</taxon>
        <taxon>Embryophyta</taxon>
        <taxon>Tracheophyta</taxon>
        <taxon>Spermatophyta</taxon>
        <taxon>Magnoliopsida</taxon>
        <taxon>eudicotyledons</taxon>
        <taxon>Gunneridae</taxon>
        <taxon>Pentapetalae</taxon>
        <taxon>asterids</taxon>
        <taxon>lamiids</taxon>
        <taxon>Lamiales</taxon>
        <taxon>Orobanchaceae</taxon>
        <taxon>Orobanchaceae incertae sedis</taxon>
        <taxon>Phtheirospermum</taxon>
    </lineage>
</organism>
<evidence type="ECO:0000256" key="1">
    <source>
        <dbReference type="ARBA" id="ARBA00022741"/>
    </source>
</evidence>
<accession>A0A830D7M2</accession>
<dbReference type="InterPro" id="IPR013126">
    <property type="entry name" value="Hsp_70_fam"/>
</dbReference>
<dbReference type="PANTHER" id="PTHR19375">
    <property type="entry name" value="HEAT SHOCK PROTEIN 70KDA"/>
    <property type="match status" value="1"/>
</dbReference>
<dbReference type="OrthoDB" id="3789372at2759"/>
<dbReference type="Pfam" id="PF00012">
    <property type="entry name" value="HSP70"/>
    <property type="match status" value="1"/>
</dbReference>
<protein>
    <submittedName>
        <fullName evidence="3">Heat shock 70 kDa protein mitochondrial</fullName>
    </submittedName>
</protein>
<keyword evidence="4" id="KW-1185">Reference proteome</keyword>
<sequence>MKETSEACLGKSVSKAVVTVPPAWLLSNQWTGIVRPFRQQYSPSQVGAFVLTKMKETSEACLGKSVSKAVVTVPGFVFARLHEKSQAFDSIKMENGGEFGCKKKKMMARDSAELVRDSLCGVLVSLWLREGRALELEKTKMCYADTGYQSDTGLTSI</sequence>
<keyword evidence="3" id="KW-0346">Stress response</keyword>
<dbReference type="GO" id="GO:0005524">
    <property type="term" value="F:ATP binding"/>
    <property type="evidence" value="ECO:0007669"/>
    <property type="project" value="UniProtKB-KW"/>
</dbReference>
<dbReference type="EMBL" id="BMAC01001280">
    <property type="protein sequence ID" value="GFQ06643.1"/>
    <property type="molecule type" value="Genomic_DNA"/>
</dbReference>
<evidence type="ECO:0000313" key="4">
    <source>
        <dbReference type="Proteomes" id="UP000653305"/>
    </source>
</evidence>
<proteinExistence type="predicted"/>
<name>A0A830D7M2_9LAMI</name>
<keyword evidence="1" id="KW-0547">Nucleotide-binding</keyword>
<evidence type="ECO:0000256" key="2">
    <source>
        <dbReference type="ARBA" id="ARBA00022840"/>
    </source>
</evidence>
<dbReference type="Proteomes" id="UP000653305">
    <property type="component" value="Unassembled WGS sequence"/>
</dbReference>
<keyword evidence="2" id="KW-0067">ATP-binding</keyword>
<comment type="caution">
    <text evidence="3">The sequence shown here is derived from an EMBL/GenBank/DDBJ whole genome shotgun (WGS) entry which is preliminary data.</text>
</comment>
<dbReference type="AlphaFoldDB" id="A0A830D7M2"/>
<dbReference type="Gene3D" id="3.30.420.40">
    <property type="match status" value="1"/>
</dbReference>
<reference evidence="3" key="1">
    <citation type="submission" date="2020-07" db="EMBL/GenBank/DDBJ databases">
        <title>Ethylene signaling mediates host invasion by parasitic plants.</title>
        <authorList>
            <person name="Yoshida S."/>
        </authorList>
    </citation>
    <scope>NUCLEOTIDE SEQUENCE</scope>
    <source>
        <strain evidence="3">Okayama</strain>
    </source>
</reference>